<dbReference type="PANTHER" id="PTHR23046:SF2">
    <property type="entry name" value="PHOSPHORIBOSYLAMINOIMIDAZOLE CARBOXYLASE"/>
    <property type="match status" value="1"/>
</dbReference>
<evidence type="ECO:0000256" key="3">
    <source>
        <dbReference type="HAMAP-Rule" id="MF_01929"/>
    </source>
</evidence>
<dbReference type="PANTHER" id="PTHR23046">
    <property type="entry name" value="PHOSPHORIBOSYLAMINOIMIDAZOLE CARBOXYLASE CATALYTIC SUBUNIT"/>
    <property type="match status" value="1"/>
</dbReference>
<dbReference type="Pfam" id="PF00731">
    <property type="entry name" value="AIRC"/>
    <property type="match status" value="1"/>
</dbReference>
<protein>
    <recommendedName>
        <fullName evidence="3 4">N5-carboxyaminoimidazole ribonucleotide mutase</fullName>
        <shortName evidence="3 4">N5-CAIR mutase</shortName>
        <ecNumber evidence="3 4">5.4.99.18</ecNumber>
    </recommendedName>
    <alternativeName>
        <fullName evidence="3">5-(carboxyamino)imidazole ribonucleotide mutase</fullName>
    </alternativeName>
</protein>
<keyword evidence="1 3" id="KW-0658">Purine biosynthesis</keyword>
<name>A0A1E5LH55_9BACI</name>
<evidence type="ECO:0000256" key="4">
    <source>
        <dbReference type="PIRNR" id="PIRNR001338"/>
    </source>
</evidence>
<dbReference type="PIRSF" id="PIRSF001338">
    <property type="entry name" value="AIR_carboxylase"/>
    <property type="match status" value="1"/>
</dbReference>
<comment type="function">
    <text evidence="3 4">Catalyzes the conversion of N5-carboxyaminoimidazole ribonucleotide (N5-CAIR) to 4-carboxy-5-aminoimidazole ribonucleotide (CAIR).</text>
</comment>
<evidence type="ECO:0000256" key="2">
    <source>
        <dbReference type="ARBA" id="ARBA00023235"/>
    </source>
</evidence>
<dbReference type="EC" id="5.4.99.18" evidence="3 4"/>
<dbReference type="STRING" id="1305675.BFG57_12205"/>
<dbReference type="OrthoDB" id="9791908at2"/>
<comment type="pathway">
    <text evidence="3 4">Purine metabolism; IMP biosynthesis via de novo pathway; 5-amino-1-(5-phospho-D-ribosyl)imidazole-4-carboxylate from 5-amino-1-(5-phospho-D-ribosyl)imidazole (N5-CAIR route): step 2/2.</text>
</comment>
<evidence type="ECO:0000256" key="5">
    <source>
        <dbReference type="PIRSR" id="PIRSR001338-1"/>
    </source>
</evidence>
<feature type="binding site" evidence="3 5">
    <location>
        <position position="14"/>
    </location>
    <ligand>
        <name>substrate</name>
    </ligand>
</feature>
<evidence type="ECO:0000313" key="7">
    <source>
        <dbReference type="EMBL" id="OEH93407.1"/>
    </source>
</evidence>
<comment type="similarity">
    <text evidence="3">Belongs to the AIR carboxylase family. Class I subfamily.</text>
</comment>
<sequence>MEPLVGVIMGSTSDWDTMKHTCDVLEECNIPYEKKVVSAHRTPDYMFEYAEKAKGRGLKVIVAGAGGAAHLPGMVASKTTLPVIGVPVQSRTLNGLDSLLSIVQMPGGVPVATVAIGKAGATNAGLLAAEILGTHNEQVSQLLEERRELIRQRVMESSEELTVK</sequence>
<dbReference type="GO" id="GO:0006189">
    <property type="term" value="P:'de novo' IMP biosynthetic process"/>
    <property type="evidence" value="ECO:0007669"/>
    <property type="project" value="UniProtKB-UniRule"/>
</dbReference>
<dbReference type="UniPathway" id="UPA00074">
    <property type="reaction ID" value="UER00943"/>
</dbReference>
<reference evidence="7 8" key="1">
    <citation type="submission" date="2016-08" db="EMBL/GenBank/DDBJ databases">
        <title>Genome of Bacillus solimangrovi GH2-4.</title>
        <authorList>
            <person name="Lim S."/>
            <person name="Kim B.-C."/>
        </authorList>
    </citation>
    <scope>NUCLEOTIDE SEQUENCE [LARGE SCALE GENOMIC DNA]</scope>
    <source>
        <strain evidence="7 8">GH2-4</strain>
    </source>
</reference>
<keyword evidence="2 3" id="KW-0413">Isomerase</keyword>
<dbReference type="InterPro" id="IPR000031">
    <property type="entry name" value="PurE_dom"/>
</dbReference>
<dbReference type="Gene3D" id="3.40.50.1970">
    <property type="match status" value="1"/>
</dbReference>
<dbReference type="InterPro" id="IPR024694">
    <property type="entry name" value="PurE_prokaryotes"/>
</dbReference>
<dbReference type="HAMAP" id="MF_01929">
    <property type="entry name" value="PurE_classI"/>
    <property type="match status" value="1"/>
</dbReference>
<feature type="binding site" evidence="3 5">
    <location>
        <position position="41"/>
    </location>
    <ligand>
        <name>substrate</name>
    </ligand>
</feature>
<proteinExistence type="inferred from homology"/>
<comment type="caution">
    <text evidence="7">The sequence shown here is derived from an EMBL/GenBank/DDBJ whole genome shotgun (WGS) entry which is preliminary data.</text>
</comment>
<evidence type="ECO:0000313" key="8">
    <source>
        <dbReference type="Proteomes" id="UP000095209"/>
    </source>
</evidence>
<dbReference type="EMBL" id="MJEH01000012">
    <property type="protein sequence ID" value="OEH93407.1"/>
    <property type="molecule type" value="Genomic_DNA"/>
</dbReference>
<comment type="catalytic activity">
    <reaction evidence="3 4">
        <text>5-carboxyamino-1-(5-phospho-D-ribosyl)imidazole + H(+) = 5-amino-1-(5-phospho-D-ribosyl)imidazole-4-carboxylate</text>
        <dbReference type="Rhea" id="RHEA:13193"/>
        <dbReference type="ChEBI" id="CHEBI:15378"/>
        <dbReference type="ChEBI" id="CHEBI:58730"/>
        <dbReference type="ChEBI" id="CHEBI:77657"/>
        <dbReference type="EC" id="5.4.99.18"/>
    </reaction>
</comment>
<organism evidence="7 8">
    <name type="scientific">Bacillus solimangrovi</name>
    <dbReference type="NCBI Taxonomy" id="1305675"/>
    <lineage>
        <taxon>Bacteria</taxon>
        <taxon>Bacillati</taxon>
        <taxon>Bacillota</taxon>
        <taxon>Bacilli</taxon>
        <taxon>Bacillales</taxon>
        <taxon>Bacillaceae</taxon>
        <taxon>Bacillus</taxon>
    </lineage>
</organism>
<feature type="binding site" evidence="3 5">
    <location>
        <position position="11"/>
    </location>
    <ligand>
        <name>substrate</name>
    </ligand>
</feature>
<gene>
    <name evidence="3" type="primary">purE</name>
    <name evidence="7" type="ORF">BFG57_12205</name>
</gene>
<dbReference type="Proteomes" id="UP000095209">
    <property type="component" value="Unassembled WGS sequence"/>
</dbReference>
<keyword evidence="8" id="KW-1185">Reference proteome</keyword>
<dbReference type="NCBIfam" id="TIGR01162">
    <property type="entry name" value="purE"/>
    <property type="match status" value="1"/>
</dbReference>
<dbReference type="AlphaFoldDB" id="A0A1E5LH55"/>
<accession>A0A1E5LH55</accession>
<dbReference type="SMART" id="SM01001">
    <property type="entry name" value="AIRC"/>
    <property type="match status" value="1"/>
</dbReference>
<evidence type="ECO:0000256" key="1">
    <source>
        <dbReference type="ARBA" id="ARBA00022755"/>
    </source>
</evidence>
<dbReference type="GO" id="GO:0034023">
    <property type="term" value="F:5-(carboxyamino)imidazole ribonucleotide mutase activity"/>
    <property type="evidence" value="ECO:0007669"/>
    <property type="project" value="UniProtKB-UniRule"/>
</dbReference>
<dbReference type="SUPFAM" id="SSF52255">
    <property type="entry name" value="N5-CAIR mutase (phosphoribosylaminoimidazole carboxylase, PurE)"/>
    <property type="match status" value="1"/>
</dbReference>
<feature type="domain" description="PurE" evidence="6">
    <location>
        <begin position="3"/>
        <end position="154"/>
    </location>
</feature>
<dbReference type="InterPro" id="IPR033747">
    <property type="entry name" value="PurE_ClassI"/>
</dbReference>
<dbReference type="RefSeq" id="WP_069716620.1">
    <property type="nucleotide sequence ID" value="NZ_MJEH01000012.1"/>
</dbReference>
<evidence type="ECO:0000259" key="6">
    <source>
        <dbReference type="SMART" id="SM01001"/>
    </source>
</evidence>